<dbReference type="PANTHER" id="PTHR44267">
    <property type="entry name" value="WD REPEAT-CONTAINING PROTEIN 43"/>
    <property type="match status" value="1"/>
</dbReference>
<keyword evidence="4" id="KW-0853">WD repeat</keyword>
<protein>
    <submittedName>
        <fullName evidence="7">NUC189-domain-containing protein</fullName>
    </submittedName>
</protein>
<feature type="repeat" description="WD" evidence="4">
    <location>
        <begin position="144"/>
        <end position="185"/>
    </location>
</feature>
<dbReference type="AlphaFoldDB" id="A0A1Y1V1E6"/>
<evidence type="ECO:0000256" key="5">
    <source>
        <dbReference type="SAM" id="MobiDB-lite"/>
    </source>
</evidence>
<evidence type="ECO:0000256" key="2">
    <source>
        <dbReference type="ARBA" id="ARBA00023242"/>
    </source>
</evidence>
<dbReference type="Pfam" id="PF00400">
    <property type="entry name" value="WD40"/>
    <property type="match status" value="1"/>
</dbReference>
<dbReference type="GO" id="GO:0000462">
    <property type="term" value="P:maturation of SSU-rRNA from tricistronic rRNA transcript (SSU-rRNA, 5.8S rRNA, LSU-rRNA)"/>
    <property type="evidence" value="ECO:0007669"/>
    <property type="project" value="TreeGrafter"/>
</dbReference>
<gene>
    <name evidence="7" type="ORF">BCR36DRAFT_333827</name>
</gene>
<dbReference type="Gene3D" id="2.130.10.10">
    <property type="entry name" value="YVTN repeat-like/Quinoprotein amine dehydrogenase"/>
    <property type="match status" value="2"/>
</dbReference>
<reference evidence="7 8" key="2">
    <citation type="submission" date="2016-08" db="EMBL/GenBank/DDBJ databases">
        <title>Pervasive Adenine N6-methylation of Active Genes in Fungi.</title>
        <authorList>
            <consortium name="DOE Joint Genome Institute"/>
            <person name="Mondo S.J."/>
            <person name="Dannebaum R.O."/>
            <person name="Kuo R.C."/>
            <person name="Labutti K."/>
            <person name="Haridas S."/>
            <person name="Kuo A."/>
            <person name="Salamov A."/>
            <person name="Ahrendt S.R."/>
            <person name="Lipzen A."/>
            <person name="Sullivan W."/>
            <person name="Andreopoulos W.B."/>
            <person name="Clum A."/>
            <person name="Lindquist E."/>
            <person name="Daum C."/>
            <person name="Ramamoorthy G.K."/>
            <person name="Gryganskyi A."/>
            <person name="Culley D."/>
            <person name="Magnuson J.K."/>
            <person name="James T.Y."/>
            <person name="O'Malley M.A."/>
            <person name="Stajich J.E."/>
            <person name="Spatafora J.W."/>
            <person name="Visel A."/>
            <person name="Grigoriev I.V."/>
        </authorList>
    </citation>
    <scope>NUCLEOTIDE SEQUENCE [LARGE SCALE GENOMIC DNA]</scope>
    <source>
        <strain evidence="8">finn</strain>
    </source>
</reference>
<comment type="similarity">
    <text evidence="3">Belongs to the UTP5 family.</text>
</comment>
<dbReference type="InterPro" id="IPR001680">
    <property type="entry name" value="WD40_rpt"/>
</dbReference>
<dbReference type="SMART" id="SM00320">
    <property type="entry name" value="WD40"/>
    <property type="match status" value="4"/>
</dbReference>
<feature type="region of interest" description="Disordered" evidence="5">
    <location>
        <begin position="434"/>
        <end position="454"/>
    </location>
</feature>
<evidence type="ECO:0000313" key="7">
    <source>
        <dbReference type="EMBL" id="ORX45054.1"/>
    </source>
</evidence>
<evidence type="ECO:0000256" key="3">
    <source>
        <dbReference type="ARBA" id="ARBA00038335"/>
    </source>
</evidence>
<reference evidence="7 8" key="1">
    <citation type="submission" date="2016-08" db="EMBL/GenBank/DDBJ databases">
        <title>Genomes of anaerobic fungi encode conserved fungal cellulosomes for biomass hydrolysis.</title>
        <authorList>
            <consortium name="DOE Joint Genome Institute"/>
            <person name="Haitjema C.H."/>
            <person name="Gilmore S.P."/>
            <person name="Henske J.K."/>
            <person name="Solomon K.V."/>
            <person name="De Groot R."/>
            <person name="Kuo A."/>
            <person name="Mondo S.J."/>
            <person name="Salamov A.A."/>
            <person name="Labutti K."/>
            <person name="Zhao Z."/>
            <person name="Chiniquy J."/>
            <person name="Barry K."/>
            <person name="Brewer H.M."/>
            <person name="Purvine S.O."/>
            <person name="Wright A.T."/>
            <person name="Boxma B."/>
            <person name="Van Alen T."/>
            <person name="Hackstein J.H."/>
            <person name="Baker S.E."/>
            <person name="Grigoriev I.V."/>
            <person name="O'Malley M.A."/>
        </authorList>
    </citation>
    <scope>NUCLEOTIDE SEQUENCE [LARGE SCALE GENOMIC DNA]</scope>
    <source>
        <strain evidence="8">finn</strain>
    </source>
</reference>
<feature type="compositionally biased region" description="Basic and acidic residues" evidence="5">
    <location>
        <begin position="444"/>
        <end position="454"/>
    </location>
</feature>
<dbReference type="Pfam" id="PF04003">
    <property type="entry name" value="Utp12"/>
    <property type="match status" value="1"/>
</dbReference>
<dbReference type="PROSITE" id="PS50294">
    <property type="entry name" value="WD_REPEATS_REGION"/>
    <property type="match status" value="1"/>
</dbReference>
<keyword evidence="8" id="KW-1185">Reference proteome</keyword>
<dbReference type="InterPro" id="IPR007148">
    <property type="entry name" value="SSU_processome_Utp12"/>
</dbReference>
<evidence type="ECO:0000256" key="1">
    <source>
        <dbReference type="ARBA" id="ARBA00004123"/>
    </source>
</evidence>
<dbReference type="InterPro" id="IPR015943">
    <property type="entry name" value="WD40/YVTN_repeat-like_dom_sf"/>
</dbReference>
<dbReference type="EMBL" id="MCFH01000042">
    <property type="protein sequence ID" value="ORX45054.1"/>
    <property type="molecule type" value="Genomic_DNA"/>
</dbReference>
<dbReference type="PROSITE" id="PS50082">
    <property type="entry name" value="WD_REPEATS_2"/>
    <property type="match status" value="2"/>
</dbReference>
<dbReference type="InterPro" id="IPR052414">
    <property type="entry name" value="U3_snoRNA-assoc_WDR"/>
</dbReference>
<proteinExistence type="inferred from homology"/>
<dbReference type="OrthoDB" id="30195at2759"/>
<evidence type="ECO:0000256" key="4">
    <source>
        <dbReference type="PROSITE-ProRule" id="PRU00221"/>
    </source>
</evidence>
<dbReference type="STRING" id="1754191.A0A1Y1V1E6"/>
<dbReference type="SUPFAM" id="SSF50978">
    <property type="entry name" value="WD40 repeat-like"/>
    <property type="match status" value="1"/>
</dbReference>
<dbReference type="InterPro" id="IPR036322">
    <property type="entry name" value="WD40_repeat_dom_sf"/>
</dbReference>
<comment type="caution">
    <text evidence="7">The sequence shown here is derived from an EMBL/GenBank/DDBJ whole genome shotgun (WGS) entry which is preliminary data.</text>
</comment>
<dbReference type="PANTHER" id="PTHR44267:SF1">
    <property type="entry name" value="WD REPEAT-CONTAINING PROTEIN 43"/>
    <property type="match status" value="1"/>
</dbReference>
<dbReference type="GO" id="GO:0005730">
    <property type="term" value="C:nucleolus"/>
    <property type="evidence" value="ECO:0007669"/>
    <property type="project" value="TreeGrafter"/>
</dbReference>
<organism evidence="7 8">
    <name type="scientific">Piromyces finnis</name>
    <dbReference type="NCBI Taxonomy" id="1754191"/>
    <lineage>
        <taxon>Eukaryota</taxon>
        <taxon>Fungi</taxon>
        <taxon>Fungi incertae sedis</taxon>
        <taxon>Chytridiomycota</taxon>
        <taxon>Chytridiomycota incertae sedis</taxon>
        <taxon>Neocallimastigomycetes</taxon>
        <taxon>Neocallimastigales</taxon>
        <taxon>Neocallimastigaceae</taxon>
        <taxon>Piromyces</taxon>
    </lineage>
</organism>
<feature type="domain" description="Small-subunit processome Utp12" evidence="6">
    <location>
        <begin position="496"/>
        <end position="599"/>
    </location>
</feature>
<feature type="repeat" description="WD" evidence="4">
    <location>
        <begin position="226"/>
        <end position="257"/>
    </location>
</feature>
<name>A0A1Y1V1E6_9FUNG</name>
<evidence type="ECO:0000259" key="6">
    <source>
        <dbReference type="Pfam" id="PF04003"/>
    </source>
</evidence>
<comment type="subcellular location">
    <subcellularLocation>
        <location evidence="1">Nucleus</location>
    </subcellularLocation>
</comment>
<keyword evidence="2" id="KW-0539">Nucleus</keyword>
<accession>A0A1Y1V1E6</accession>
<dbReference type="Proteomes" id="UP000193719">
    <property type="component" value="Unassembled WGS sequence"/>
</dbReference>
<evidence type="ECO:0000313" key="8">
    <source>
        <dbReference type="Proteomes" id="UP000193719"/>
    </source>
</evidence>
<sequence>MGGQFKKKSNNSFASKVSALTNIVEVPPPILASFDKVSNKNSTPPSYLAAVLQAIDQHRLKIWDVKTSTLIGEYVPKQVDCRYTCLTWGESLEISEIESDISLRKKRKSVSTTTTVNHYIALGTELGDIEIYSLTHGDIIKRLQGGHNSKVVDFVFSENAKKGYSIGTDGYIVEWDISNGLEMNKWLSGVDSVSKLNISNDNKKLYVAGQSISLFDLESKSLVKTFPGHATDIRQVALSNDDTFITVADQDRFISIWGQTDNNEKGKTVSALTMDTMPISVSVNSNNNVLAIGEDGVLYLWNNMSSTQENTDKKKRQKILTKGFDSKLKIYYNFEDEKENEEEEKQLLNIMFATFIESSKPGECQILVGYGSMVRPKFEIISDLTLESGEFKEDISLSRSLITNLLQSEIRKDSKKAAATVTQSKASTMVSMSLLDEEEEEEGEGKSVEDEKTLEEKIKEMEIKSSKQDEPSKSKKLVIPKGESIQNMLQQAVHSNDKQLLETCLAVTNVKVIRNTLERLPPQYVIPFLNLLREKIQKKPQRGVYIFEWIRYTIMIHMSYLISVPELTSQLGELYQLLQERSSLMGKLSQLNGRLDLINSQFVTRNQMRVSQEADVVYDEEAEDNVAAMDEDEEESIDGEGYDDDFDDNEFDESALDELAANGDIEYFDEE</sequence>
<feature type="region of interest" description="Disordered" evidence="5">
    <location>
        <begin position="624"/>
        <end position="650"/>
    </location>
</feature>